<dbReference type="RefSeq" id="WP_101538859.1">
    <property type="nucleotide sequence ID" value="NZ_MXAV01000053.1"/>
</dbReference>
<evidence type="ECO:0000259" key="7">
    <source>
        <dbReference type="PROSITE" id="PS50880"/>
    </source>
</evidence>
<dbReference type="InParanoid" id="A0A2I1DIF2"/>
<feature type="region of interest" description="Disordered" evidence="6">
    <location>
        <begin position="935"/>
        <end position="963"/>
    </location>
</feature>
<dbReference type="OrthoDB" id="9757917at2"/>
<dbReference type="GO" id="GO:0016787">
    <property type="term" value="F:hydrolase activity"/>
    <property type="evidence" value="ECO:0007669"/>
    <property type="project" value="UniProtKB-KW"/>
</dbReference>
<dbReference type="InterPro" id="IPR006171">
    <property type="entry name" value="TOPRIM_dom"/>
</dbReference>
<dbReference type="Pfam" id="PF13087">
    <property type="entry name" value="AAA_12"/>
    <property type="match status" value="1"/>
</dbReference>
<feature type="domain" description="Toprim" evidence="7">
    <location>
        <begin position="1126"/>
        <end position="1234"/>
    </location>
</feature>
<dbReference type="SMART" id="SM00493">
    <property type="entry name" value="TOPRIM"/>
    <property type="match status" value="1"/>
</dbReference>
<evidence type="ECO:0000256" key="2">
    <source>
        <dbReference type="ARBA" id="ARBA00022741"/>
    </source>
</evidence>
<keyword evidence="5" id="KW-0067">ATP-binding</keyword>
<dbReference type="PANTHER" id="PTHR43788">
    <property type="entry name" value="DNA2/NAM7 HELICASE FAMILY MEMBER"/>
    <property type="match status" value="1"/>
</dbReference>
<comment type="caution">
    <text evidence="8">The sequence shown here is derived from an EMBL/GenBank/DDBJ whole genome shotgun (WGS) entry which is preliminary data.</text>
</comment>
<dbReference type="InterPro" id="IPR041679">
    <property type="entry name" value="DNA2/NAM7-like_C"/>
</dbReference>
<dbReference type="GO" id="GO:0005524">
    <property type="term" value="F:ATP binding"/>
    <property type="evidence" value="ECO:0007669"/>
    <property type="project" value="UniProtKB-KW"/>
</dbReference>
<dbReference type="Pfam" id="PF13086">
    <property type="entry name" value="AAA_11"/>
    <property type="match status" value="1"/>
</dbReference>
<comment type="similarity">
    <text evidence="1">Belongs to the DNA2/NAM7 helicase family.</text>
</comment>
<dbReference type="InterPro" id="IPR041677">
    <property type="entry name" value="DNA2/NAM7_AAA_11"/>
</dbReference>
<keyword evidence="4" id="KW-0347">Helicase</keyword>
<dbReference type="InterPro" id="IPR047187">
    <property type="entry name" value="SF1_C_Upf1"/>
</dbReference>
<gene>
    <name evidence="8" type="ORF">B1757_13680</name>
</gene>
<dbReference type="Pfam" id="PF01751">
    <property type="entry name" value="Toprim"/>
    <property type="match status" value="1"/>
</dbReference>
<dbReference type="InterPro" id="IPR050534">
    <property type="entry name" value="Coronavir_polyprotein_1ab"/>
</dbReference>
<evidence type="ECO:0000313" key="8">
    <source>
        <dbReference type="EMBL" id="PKY09649.1"/>
    </source>
</evidence>
<evidence type="ECO:0000256" key="3">
    <source>
        <dbReference type="ARBA" id="ARBA00022801"/>
    </source>
</evidence>
<evidence type="ECO:0000256" key="6">
    <source>
        <dbReference type="SAM" id="MobiDB-lite"/>
    </source>
</evidence>
<keyword evidence="3" id="KW-0378">Hydrolase</keyword>
<protein>
    <recommendedName>
        <fullName evidence="7">Toprim domain-containing protein</fullName>
    </recommendedName>
</protein>
<proteinExistence type="inferred from homology"/>
<evidence type="ECO:0000256" key="5">
    <source>
        <dbReference type="ARBA" id="ARBA00022840"/>
    </source>
</evidence>
<dbReference type="Proteomes" id="UP000234329">
    <property type="component" value="Unassembled WGS sequence"/>
</dbReference>
<dbReference type="Gene3D" id="3.40.50.300">
    <property type="entry name" value="P-loop containing nucleotide triphosphate hydrolases"/>
    <property type="match status" value="3"/>
</dbReference>
<dbReference type="GO" id="GO:0003678">
    <property type="term" value="F:DNA helicase activity"/>
    <property type="evidence" value="ECO:0007669"/>
    <property type="project" value="UniProtKB-ARBA"/>
</dbReference>
<organism evidence="8 9">
    <name type="scientific">Acidithiobacillus marinus</name>
    <dbReference type="NCBI Taxonomy" id="187490"/>
    <lineage>
        <taxon>Bacteria</taxon>
        <taxon>Pseudomonadati</taxon>
        <taxon>Pseudomonadota</taxon>
        <taxon>Acidithiobacillia</taxon>
        <taxon>Acidithiobacillales</taxon>
        <taxon>Acidithiobacillaceae</taxon>
        <taxon>Acidithiobacillus</taxon>
    </lineage>
</organism>
<dbReference type="SUPFAM" id="SSF56712">
    <property type="entry name" value="Prokaryotic type I DNA topoisomerase"/>
    <property type="match status" value="1"/>
</dbReference>
<dbReference type="InterPro" id="IPR023405">
    <property type="entry name" value="Topo_IA_core_domain"/>
</dbReference>
<dbReference type="PANTHER" id="PTHR43788:SF8">
    <property type="entry name" value="DNA-BINDING PROTEIN SMUBP-2"/>
    <property type="match status" value="1"/>
</dbReference>
<keyword evidence="2" id="KW-0547">Nucleotide-binding</keyword>
<accession>A0A2I1DIF2</accession>
<dbReference type="PROSITE" id="PS50880">
    <property type="entry name" value="TOPRIM"/>
    <property type="match status" value="1"/>
</dbReference>
<evidence type="ECO:0000256" key="1">
    <source>
        <dbReference type="ARBA" id="ARBA00007913"/>
    </source>
</evidence>
<dbReference type="CDD" id="cd18808">
    <property type="entry name" value="SF1_C_Upf1"/>
    <property type="match status" value="1"/>
</dbReference>
<dbReference type="Gene3D" id="3.40.50.140">
    <property type="match status" value="1"/>
</dbReference>
<evidence type="ECO:0000256" key="4">
    <source>
        <dbReference type="ARBA" id="ARBA00022806"/>
    </source>
</evidence>
<keyword evidence="9" id="KW-1185">Reference proteome</keyword>
<dbReference type="InterPro" id="IPR027417">
    <property type="entry name" value="P-loop_NTPase"/>
</dbReference>
<name>A0A2I1DIF2_9PROT</name>
<evidence type="ECO:0000313" key="9">
    <source>
        <dbReference type="Proteomes" id="UP000234329"/>
    </source>
</evidence>
<dbReference type="SUPFAM" id="SSF52540">
    <property type="entry name" value="P-loop containing nucleoside triphosphate hydrolases"/>
    <property type="match status" value="1"/>
</dbReference>
<sequence length="1410" mass="157058">MSHEKKSISPTKTMRYAGNFLATFRLPLPETVTNDPDFAHKYAIVAQYLDAIRKNKGPSDYLTKHIGAAIQRLSRGDAAPPPAEKVHFPEWLEWLKNVPEIAKVLAERKRIAAGAPPLLKFLLNMAELQDMEGLEKSEGKREIALEYLRKNPPPRVPNCTEATLAFALKKGRDRYQVLLSITLRQEETGSFPGHPGPTEHSIMAVNDQHFFNKDGEALGDYDAEKITDTISKVWPQAALSSWEGFMAEIDQRCRSMFGGELHEFPAMIWGNSTPNLTPFIVDQKNIRPGLWVNTYKDVIEGVIPAPAVHTVIKGHPNATSRHGIRIGNAPHRLFLGHMDTRKTQGSPQREAYPLDASQRLAAVTAVAMAGTTNKERVLPVNGPPGTGKTSFLRGVLASFWVQSARDAAAHPFVVYGTGATNKAVSNMIEAFESVQNSDPSPINGRWLQGLPSYGWFHPSEKAAAEHPQYMQLRFSSADQNPLTPRAAAQAFHDTPISEQIAIYQERGRNALGLPPLTPVKRIVDTLHQHIEEQAHALHRTQNYAEEWITRQIPAVWAAARKNAGKPRALDQDRVSRIQEIQRVQQAMENHQRALDLGERFIHAHESLMTPWHTRIPQKIRNWWWKQPLQDLDSLAAEGRKAFARVSAEWPAGISALTYEIERLRASLTTLVSIRAKLIAENKQTIENIQQIKGHREMRRQIWSRLRKMLYFQPAPGERASIRYVVQLSSKDPQQRKTATDILVGRLESYCDLKYRIPLFHLAARYWEGRWLLAQNSDERKTDEQRVHECIMLGVIIVATTHKLPNLAKRATADFLIMDEAGQCAPEVAIGTLALAQKAIMVGDTKQLQPINTLTSADTVRQTALKAGMQSDDLPDAINPVKGSGMTAAQRACGVEDGAGEAGVTLLFHYRCHPQIIEYCNQLLYEGRIIPVRKPTPNPSGIPPMSWVDIHPTDPRKSPTKAGGSWKNMAEIEAMIEWIKEIHPHLTQTYGKPLDQVLAIITPLAAQAEVAQKTVKARLKGVIDAQSLEQLIVGTVHRLQGAERPIVLFSLVQHASLSPSLFADRDGGFMMNVAVSRAKDSFIIFAQRSTLAPTLSDQGIRNADQMDTPIGKLGQYLSEAGTRLYPRSLVVIEAPGKTRAIQKALGSNVAVIATKGYLQTSRPRPDGSLEWDPIEENTKSVLYAMHAHRGLLDDLVIATDDDMAGELIGMQAAELAAAALGTALPVRRMRFHDLTDRQLQIAYQTACRDFDVDMLAAALLREMARHQDEENFKKYYPTEPYISAQQRDALTILGKMCGNDDENTVITVQLEDQDKNAMTGFLVTENSTLARPARFTAEDAMQWLQRTQALSESGKPLSQNGLFHAEQIPGLYPPSTTARILALAADELHIKPWVAQEHLNAMYQQGAQDGE</sequence>
<reference evidence="8 9" key="1">
    <citation type="submission" date="2017-03" db="EMBL/GenBank/DDBJ databases">
        <title>Draft genime sequence of the acidophilic sulfur-oxidizing bacterium Acidithiobacillus sp. SH, isolated from seawater.</title>
        <authorList>
            <person name="Sharmin S."/>
            <person name="Tokuhisa M."/>
            <person name="Kanao T."/>
            <person name="Kamimura K."/>
        </authorList>
    </citation>
    <scope>NUCLEOTIDE SEQUENCE [LARGE SCALE GENOMIC DNA]</scope>
    <source>
        <strain evidence="8 9">SH</strain>
    </source>
</reference>
<dbReference type="EMBL" id="MXAV01000053">
    <property type="protein sequence ID" value="PKY09649.1"/>
    <property type="molecule type" value="Genomic_DNA"/>
</dbReference>